<dbReference type="InterPro" id="IPR010982">
    <property type="entry name" value="Lambda_DNA-bd_dom_sf"/>
</dbReference>
<dbReference type="Gene3D" id="1.10.260.40">
    <property type="entry name" value="lambda repressor-like DNA-binding domains"/>
    <property type="match status" value="1"/>
</dbReference>
<keyword evidence="1" id="KW-0472">Membrane</keyword>
<accession>A0A1F6A9M8</accession>
<dbReference type="Proteomes" id="UP000177092">
    <property type="component" value="Unassembled WGS sequence"/>
</dbReference>
<dbReference type="Gene3D" id="2.60.40.10">
    <property type="entry name" value="Immunoglobulins"/>
    <property type="match status" value="1"/>
</dbReference>
<evidence type="ECO:0008006" key="4">
    <source>
        <dbReference type="Google" id="ProtNLM"/>
    </source>
</evidence>
<dbReference type="PANTHER" id="PTHR34475">
    <property type="match status" value="1"/>
</dbReference>
<reference evidence="2 3" key="1">
    <citation type="journal article" date="2016" name="Nat. Commun.">
        <title>Thousands of microbial genomes shed light on interconnected biogeochemical processes in an aquifer system.</title>
        <authorList>
            <person name="Anantharaman K."/>
            <person name="Brown C.T."/>
            <person name="Hug L.A."/>
            <person name="Sharon I."/>
            <person name="Castelle C.J."/>
            <person name="Probst A.J."/>
            <person name="Thomas B.C."/>
            <person name="Singh A."/>
            <person name="Wilkins M.J."/>
            <person name="Karaoz U."/>
            <person name="Brodie E.L."/>
            <person name="Williams K.H."/>
            <person name="Hubbard S.S."/>
            <person name="Banfield J.F."/>
        </authorList>
    </citation>
    <scope>NUCLEOTIDE SEQUENCE [LARGE SCALE GENOMIC DNA]</scope>
</reference>
<proteinExistence type="predicted"/>
<sequence length="213" mass="24819">MLTIGEILKRVRLEKKLTFEEIEIHLRIRKKFLVALEENSWEKLPSLPYIKGFLKNYSSFLGLKPDEMLAIFRRQFRQQERQGLLPEGVTEPLNQSIFRYTPKTISVLIIVFFFLFFFGYLFYQYRNITSPPPLNITSPKEGEIFSSERIMVTGITNTDAVILVNNQKIAVDESGHFFTTLTLSPGTNIIMIESVSKYNRKNTIKRTIRIQGD</sequence>
<keyword evidence="1" id="KW-1133">Transmembrane helix</keyword>
<keyword evidence="1" id="KW-0812">Transmembrane</keyword>
<evidence type="ECO:0000313" key="2">
    <source>
        <dbReference type="EMBL" id="OGG21142.1"/>
    </source>
</evidence>
<dbReference type="GO" id="GO:0003677">
    <property type="term" value="F:DNA binding"/>
    <property type="evidence" value="ECO:0007669"/>
    <property type="project" value="InterPro"/>
</dbReference>
<dbReference type="Pfam" id="PF13413">
    <property type="entry name" value="HTH_25"/>
    <property type="match status" value="1"/>
</dbReference>
<dbReference type="InterPro" id="IPR050400">
    <property type="entry name" value="Bact_Cytoskel_RodZ"/>
</dbReference>
<dbReference type="AlphaFoldDB" id="A0A1F6A9M8"/>
<name>A0A1F6A9M8_9BACT</name>
<feature type="transmembrane region" description="Helical" evidence="1">
    <location>
        <begin position="105"/>
        <end position="123"/>
    </location>
</feature>
<organism evidence="2 3">
    <name type="scientific">Candidatus Gottesmanbacteria bacterium RIFCSPHIGHO2_02_FULL_40_13</name>
    <dbReference type="NCBI Taxonomy" id="1798384"/>
    <lineage>
        <taxon>Bacteria</taxon>
        <taxon>Candidatus Gottesmaniibacteriota</taxon>
    </lineage>
</organism>
<dbReference type="EMBL" id="MFJN01000028">
    <property type="protein sequence ID" value="OGG21142.1"/>
    <property type="molecule type" value="Genomic_DNA"/>
</dbReference>
<evidence type="ECO:0000313" key="3">
    <source>
        <dbReference type="Proteomes" id="UP000177092"/>
    </source>
</evidence>
<evidence type="ECO:0000256" key="1">
    <source>
        <dbReference type="SAM" id="Phobius"/>
    </source>
</evidence>
<comment type="caution">
    <text evidence="2">The sequence shown here is derived from an EMBL/GenBank/DDBJ whole genome shotgun (WGS) entry which is preliminary data.</text>
</comment>
<protein>
    <recommendedName>
        <fullName evidence="4">HTH cro/C1-type domain-containing protein</fullName>
    </recommendedName>
</protein>
<dbReference type="STRING" id="1798384.A3D03_05845"/>
<dbReference type="InterPro" id="IPR013783">
    <property type="entry name" value="Ig-like_fold"/>
</dbReference>
<dbReference type="PANTHER" id="PTHR34475:SF1">
    <property type="entry name" value="CYTOSKELETON PROTEIN RODZ"/>
    <property type="match status" value="1"/>
</dbReference>
<dbReference type="Pfam" id="PF09136">
    <property type="entry name" value="Glucodextran_B"/>
    <property type="match status" value="1"/>
</dbReference>
<gene>
    <name evidence="2" type="ORF">A3D03_05845</name>
</gene>